<feature type="compositionally biased region" description="Low complexity" evidence="1">
    <location>
        <begin position="42"/>
        <end position="54"/>
    </location>
</feature>
<feature type="compositionally biased region" description="Low complexity" evidence="1">
    <location>
        <begin position="88"/>
        <end position="99"/>
    </location>
</feature>
<proteinExistence type="predicted"/>
<gene>
    <name evidence="2" type="ORF">HC031_10765</name>
</gene>
<dbReference type="Proteomes" id="UP000722989">
    <property type="component" value="Unassembled WGS sequence"/>
</dbReference>
<evidence type="ECO:0000313" key="2">
    <source>
        <dbReference type="EMBL" id="NJC70187.1"/>
    </source>
</evidence>
<keyword evidence="3" id="KW-1185">Reference proteome</keyword>
<sequence length="107" mass="10858">MRPWTSRQALQPAIRRACTRHEPEPDLGAAFGPVRPATRPWGVGPAGAAGPALPDVAGPALPGAAGPAPATGRPQRASVRCTVAVAHARAPSATTAPTTRRQESATT</sequence>
<reference evidence="2 3" key="1">
    <citation type="submission" date="2020-03" db="EMBL/GenBank/DDBJ databases">
        <title>WGS of the type strain of Planosporangium spp.</title>
        <authorList>
            <person name="Thawai C."/>
        </authorList>
    </citation>
    <scope>NUCLEOTIDE SEQUENCE [LARGE SCALE GENOMIC DNA]</scope>
    <source>
        <strain evidence="2 3">TBRC 5610</strain>
    </source>
</reference>
<evidence type="ECO:0000313" key="3">
    <source>
        <dbReference type="Proteomes" id="UP000722989"/>
    </source>
</evidence>
<evidence type="ECO:0000256" key="1">
    <source>
        <dbReference type="SAM" id="MobiDB-lite"/>
    </source>
</evidence>
<organism evidence="2 3">
    <name type="scientific">Planosporangium thailandense</name>
    <dbReference type="NCBI Taxonomy" id="765197"/>
    <lineage>
        <taxon>Bacteria</taxon>
        <taxon>Bacillati</taxon>
        <taxon>Actinomycetota</taxon>
        <taxon>Actinomycetes</taxon>
        <taxon>Micromonosporales</taxon>
        <taxon>Micromonosporaceae</taxon>
        <taxon>Planosporangium</taxon>
    </lineage>
</organism>
<name>A0ABX0XVW9_9ACTN</name>
<dbReference type="RefSeq" id="WP_167925078.1">
    <property type="nucleotide sequence ID" value="NZ_JAATVY010000005.1"/>
</dbReference>
<dbReference type="EMBL" id="JAATVY010000005">
    <property type="protein sequence ID" value="NJC70187.1"/>
    <property type="molecule type" value="Genomic_DNA"/>
</dbReference>
<feature type="region of interest" description="Disordered" evidence="1">
    <location>
        <begin position="1"/>
        <end position="54"/>
    </location>
</feature>
<comment type="caution">
    <text evidence="2">The sequence shown here is derived from an EMBL/GenBank/DDBJ whole genome shotgun (WGS) entry which is preliminary data.</text>
</comment>
<protein>
    <submittedName>
        <fullName evidence="2">Uncharacterized protein</fullName>
    </submittedName>
</protein>
<feature type="region of interest" description="Disordered" evidence="1">
    <location>
        <begin position="88"/>
        <end position="107"/>
    </location>
</feature>
<accession>A0ABX0XVW9</accession>